<reference evidence="2" key="1">
    <citation type="submission" date="2022-11" db="UniProtKB">
        <authorList>
            <consortium name="WormBaseParasite"/>
        </authorList>
    </citation>
    <scope>IDENTIFICATION</scope>
</reference>
<name>A0AC35FSP1_9BILA</name>
<organism evidence="1 2">
    <name type="scientific">Panagrolaimus sp. PS1159</name>
    <dbReference type="NCBI Taxonomy" id="55785"/>
    <lineage>
        <taxon>Eukaryota</taxon>
        <taxon>Metazoa</taxon>
        <taxon>Ecdysozoa</taxon>
        <taxon>Nematoda</taxon>
        <taxon>Chromadorea</taxon>
        <taxon>Rhabditida</taxon>
        <taxon>Tylenchina</taxon>
        <taxon>Panagrolaimomorpha</taxon>
        <taxon>Panagrolaimoidea</taxon>
        <taxon>Panagrolaimidae</taxon>
        <taxon>Panagrolaimus</taxon>
    </lineage>
</organism>
<sequence>MNINNSTPSGKKRTANDAEISPVSSRILSTSITEMFTSIINSLINKSTTHNDPELQQFADQMKSFTSLFDSINQSIEKQFNQFDIKLNEKLDRLKLPQVTNDEYTKSVQHEIAEKERARSFVVSGIAEAHFPQSTQRNDYDYGKICELLDFLDIEAKPVTVYRMGAKGNRPRLTKVVMPASLFQRLVIKNSRALRHHPNAYVRQNIFIRPSLTKEQREKTELQQKQVKYLNTKKNIYCIYAGKISIKSIADERGRRPKPQAVSDVELQKLLIEFDANTIPINPRRGVQNGDGINFSMDVEEEDM</sequence>
<evidence type="ECO:0000313" key="2">
    <source>
        <dbReference type="WBParaSite" id="PS1159_v2.g20010.t1"/>
    </source>
</evidence>
<dbReference type="Proteomes" id="UP000887580">
    <property type="component" value="Unplaced"/>
</dbReference>
<protein>
    <submittedName>
        <fullName evidence="2">Uncharacterized protein</fullName>
    </submittedName>
</protein>
<accession>A0AC35FSP1</accession>
<proteinExistence type="predicted"/>
<dbReference type="WBParaSite" id="PS1159_v2.g20010.t1">
    <property type="protein sequence ID" value="PS1159_v2.g20010.t1"/>
    <property type="gene ID" value="PS1159_v2.g20010"/>
</dbReference>
<evidence type="ECO:0000313" key="1">
    <source>
        <dbReference type="Proteomes" id="UP000887580"/>
    </source>
</evidence>